<feature type="transmembrane region" description="Helical" evidence="1">
    <location>
        <begin position="99"/>
        <end position="122"/>
    </location>
</feature>
<name>A0A6N3EM28_CLOSY</name>
<dbReference type="EMBL" id="CACRUA010000026">
    <property type="protein sequence ID" value="VYU41972.1"/>
    <property type="molecule type" value="Genomic_DNA"/>
</dbReference>
<organism evidence="2">
    <name type="scientific">Clostridium symbiosum</name>
    <name type="common">Bacteroides symbiosus</name>
    <dbReference type="NCBI Taxonomy" id="1512"/>
    <lineage>
        <taxon>Bacteria</taxon>
        <taxon>Bacillati</taxon>
        <taxon>Bacillota</taxon>
        <taxon>Clostridia</taxon>
        <taxon>Lachnospirales</taxon>
        <taxon>Lachnospiraceae</taxon>
        <taxon>Otoolea</taxon>
    </lineage>
</organism>
<dbReference type="RefSeq" id="WP_156684655.1">
    <property type="nucleotide sequence ID" value="NZ_CACRUA010000026.1"/>
</dbReference>
<keyword evidence="1" id="KW-0472">Membrane</keyword>
<evidence type="ECO:0000256" key="1">
    <source>
        <dbReference type="SAM" id="Phobius"/>
    </source>
</evidence>
<protein>
    <submittedName>
        <fullName evidence="2">Uncharacterized protein</fullName>
    </submittedName>
</protein>
<dbReference type="AlphaFoldDB" id="A0A6N3EM28"/>
<reference evidence="2" key="1">
    <citation type="submission" date="2019-11" db="EMBL/GenBank/DDBJ databases">
        <authorList>
            <person name="Feng L."/>
        </authorList>
    </citation>
    <scope>NUCLEOTIDE SEQUENCE</scope>
    <source>
        <strain evidence="2">CsymbiosumLFYP84</strain>
    </source>
</reference>
<accession>A0A6N3EM28</accession>
<proteinExistence type="predicted"/>
<keyword evidence="1" id="KW-0812">Transmembrane</keyword>
<sequence>MDKITNIDYRVLCYMKKLNSCFIDEIASKFGQAGLASIDNLDDLGYICMPYVSGLTDAIEGESGKTSSQMVSNCMMLTQEGEKAILDYKQQLKSQRYDIIIKVLPIIISFIALLTSICVAIYK</sequence>
<gene>
    <name evidence="2" type="ORF">CSLFYP84_02178</name>
</gene>
<evidence type="ECO:0000313" key="2">
    <source>
        <dbReference type="EMBL" id="VYU41972.1"/>
    </source>
</evidence>
<keyword evidence="1" id="KW-1133">Transmembrane helix</keyword>